<name>A0A8J3IIZ5_9CHLR</name>
<dbReference type="EMBL" id="BNJK01000001">
    <property type="protein sequence ID" value="GHO90531.1"/>
    <property type="molecule type" value="Genomic_DNA"/>
</dbReference>
<dbReference type="AlphaFoldDB" id="A0A8J3IIZ5"/>
<evidence type="ECO:0000313" key="3">
    <source>
        <dbReference type="Proteomes" id="UP000597444"/>
    </source>
</evidence>
<reference evidence="2" key="1">
    <citation type="submission" date="2020-10" db="EMBL/GenBank/DDBJ databases">
        <title>Taxonomic study of unclassified bacteria belonging to the class Ktedonobacteria.</title>
        <authorList>
            <person name="Yabe S."/>
            <person name="Wang C.M."/>
            <person name="Zheng Y."/>
            <person name="Sakai Y."/>
            <person name="Cavaletti L."/>
            <person name="Monciardini P."/>
            <person name="Donadio S."/>
        </authorList>
    </citation>
    <scope>NUCLEOTIDE SEQUENCE</scope>
    <source>
        <strain evidence="2">ID150040</strain>
    </source>
</reference>
<sequence length="197" mass="22261">MTEHQLSLLPFYAGWGRYQQRLVAAIALLTEEQLALRTTPQHWSIGMYATHIVADRAWWFHARMGAGSDDLTSLELWALGICEADMDPCHPAAELVAGLEKTWRLIEETLARLTPADLEQVFPPLDEVERVRHAKLVEPALQPYAQMWVERAALSGEVRPAVSLQWIIWHVLEHDIHHGSEISTTLGIHGLPVVELD</sequence>
<dbReference type="RefSeq" id="WP_220201485.1">
    <property type="nucleotide sequence ID" value="NZ_BNJK01000001.1"/>
</dbReference>
<dbReference type="Pfam" id="PF12867">
    <property type="entry name" value="DinB_2"/>
    <property type="match status" value="1"/>
</dbReference>
<comment type="caution">
    <text evidence="2">The sequence shown here is derived from an EMBL/GenBank/DDBJ whole genome shotgun (WGS) entry which is preliminary data.</text>
</comment>
<dbReference type="InterPro" id="IPR034660">
    <property type="entry name" value="DinB/YfiT-like"/>
</dbReference>
<organism evidence="2 3">
    <name type="scientific">Reticulibacter mediterranei</name>
    <dbReference type="NCBI Taxonomy" id="2778369"/>
    <lineage>
        <taxon>Bacteria</taxon>
        <taxon>Bacillati</taxon>
        <taxon>Chloroflexota</taxon>
        <taxon>Ktedonobacteria</taxon>
        <taxon>Ktedonobacterales</taxon>
        <taxon>Reticulibacteraceae</taxon>
        <taxon>Reticulibacter</taxon>
    </lineage>
</organism>
<protein>
    <recommendedName>
        <fullName evidence="1">DinB-like domain-containing protein</fullName>
    </recommendedName>
</protein>
<proteinExistence type="predicted"/>
<evidence type="ECO:0000259" key="1">
    <source>
        <dbReference type="Pfam" id="PF12867"/>
    </source>
</evidence>
<accession>A0A8J3IIZ5</accession>
<evidence type="ECO:0000313" key="2">
    <source>
        <dbReference type="EMBL" id="GHO90531.1"/>
    </source>
</evidence>
<feature type="domain" description="DinB-like" evidence="1">
    <location>
        <begin position="19"/>
        <end position="182"/>
    </location>
</feature>
<dbReference type="Proteomes" id="UP000597444">
    <property type="component" value="Unassembled WGS sequence"/>
</dbReference>
<dbReference type="InterPro" id="IPR024775">
    <property type="entry name" value="DinB-like"/>
</dbReference>
<dbReference type="SUPFAM" id="SSF109854">
    <property type="entry name" value="DinB/YfiT-like putative metalloenzymes"/>
    <property type="match status" value="1"/>
</dbReference>
<keyword evidence="3" id="KW-1185">Reference proteome</keyword>
<gene>
    <name evidence="2" type="ORF">KSF_005790</name>
</gene>
<dbReference type="Gene3D" id="1.20.120.450">
    <property type="entry name" value="dinb family like domain"/>
    <property type="match status" value="1"/>
</dbReference>